<keyword evidence="2 3" id="KW-0413">Isomerase</keyword>
<keyword evidence="4" id="KW-1185">Reference proteome</keyword>
<dbReference type="Proteomes" id="UP000179145">
    <property type="component" value="Chromosome"/>
</dbReference>
<evidence type="ECO:0000256" key="1">
    <source>
        <dbReference type="ARBA" id="ARBA00008558"/>
    </source>
</evidence>
<dbReference type="InterPro" id="IPR010819">
    <property type="entry name" value="AGE/CE"/>
</dbReference>
<sequence>MADLLTPALLPTTSWLRLPAHHAWLGAEGLELLNFSKNSKMPAGFGPLDLEGNLPNDAEPDGILTARMTHAYALAALQGIPGTEPMVEHGVRALLGPLRDHEHDGWLEAPSAPHGRKQAYYHAFVALAGSSAVRLGVEGGRELLEGSTAILERQFWSEDEGVMRESFAFDWSDEEDYRGANSNMHSTESCLALSDVTGDRKWLNRAQRIVTRFVHEIAARHGHTMPEHFDRQWHLLRDYNIDRPTDELRPFGMTPGHFMEWSHLTLKLEAALLRADGIAPDWMLRDAHGLFESGLKYGWAADGQPGILYTIDWDRRPKVPARAHWVQAEAITAAVNLLKRTGHRGYEKWYRTIWNYVDNVLIDRKKGSWFNEVGPNGTPTETVYPGKGDLYHAYQSTIAPLLPLAPSLASAILSSDAL</sequence>
<dbReference type="OrthoDB" id="9806359at2"/>
<evidence type="ECO:0000313" key="4">
    <source>
        <dbReference type="Proteomes" id="UP000179145"/>
    </source>
</evidence>
<dbReference type="GO" id="GO:0005975">
    <property type="term" value="P:carbohydrate metabolic process"/>
    <property type="evidence" value="ECO:0007669"/>
    <property type="project" value="InterPro"/>
</dbReference>
<dbReference type="PANTHER" id="PTHR15108">
    <property type="entry name" value="N-ACYLGLUCOSAMINE-2-EPIMERASE"/>
    <property type="match status" value="1"/>
</dbReference>
<organism evidence="3 4">
    <name type="scientific">Kozakia baliensis</name>
    <dbReference type="NCBI Taxonomy" id="153496"/>
    <lineage>
        <taxon>Bacteria</taxon>
        <taxon>Pseudomonadati</taxon>
        <taxon>Pseudomonadota</taxon>
        <taxon>Alphaproteobacteria</taxon>
        <taxon>Acetobacterales</taxon>
        <taxon>Acetobacteraceae</taxon>
        <taxon>Kozakia</taxon>
    </lineage>
</organism>
<accession>A0A1D8UT89</accession>
<dbReference type="Gene3D" id="1.50.10.10">
    <property type="match status" value="1"/>
</dbReference>
<dbReference type="InterPro" id="IPR008928">
    <property type="entry name" value="6-hairpin_glycosidase_sf"/>
</dbReference>
<dbReference type="InterPro" id="IPR012341">
    <property type="entry name" value="6hp_glycosidase-like_sf"/>
</dbReference>
<proteinExistence type="inferred from homology"/>
<name>A0A1D8UT89_9PROT</name>
<evidence type="ECO:0000256" key="2">
    <source>
        <dbReference type="ARBA" id="ARBA00023235"/>
    </source>
</evidence>
<protein>
    <submittedName>
        <fullName evidence="3">Sugar isomerase</fullName>
    </submittedName>
</protein>
<dbReference type="EMBL" id="CP014674">
    <property type="protein sequence ID" value="AOX16839.1"/>
    <property type="molecule type" value="Genomic_DNA"/>
</dbReference>
<dbReference type="AlphaFoldDB" id="A0A1D8UT89"/>
<dbReference type="Pfam" id="PF07221">
    <property type="entry name" value="GlcNAc_2-epim"/>
    <property type="match status" value="1"/>
</dbReference>
<evidence type="ECO:0000313" key="3">
    <source>
        <dbReference type="EMBL" id="AOX16839.1"/>
    </source>
</evidence>
<comment type="similarity">
    <text evidence="1">Belongs to the N-acylglucosamine 2-epimerase family.</text>
</comment>
<reference evidence="3 4" key="1">
    <citation type="journal article" date="2016" name="Microb. Cell Fact.">
        <title>Dissection of exopolysaccharide biosynthesis in Kozakia baliensis.</title>
        <authorList>
            <person name="Brandt J.U."/>
            <person name="Jakob F."/>
            <person name="Behr J."/>
            <person name="Geissler A.J."/>
            <person name="Vogel R.F."/>
        </authorList>
    </citation>
    <scope>NUCLEOTIDE SEQUENCE [LARGE SCALE GENOMIC DNA]</scope>
    <source>
        <strain evidence="3 4">DSM 14400</strain>
    </source>
</reference>
<dbReference type="RefSeq" id="WP_070402557.1">
    <property type="nucleotide sequence ID" value="NZ_BJVW01000009.1"/>
</dbReference>
<dbReference type="GO" id="GO:0016853">
    <property type="term" value="F:isomerase activity"/>
    <property type="evidence" value="ECO:0007669"/>
    <property type="project" value="UniProtKB-KW"/>
</dbReference>
<dbReference type="eggNOG" id="COG2942">
    <property type="taxonomic scope" value="Bacteria"/>
</dbReference>
<gene>
    <name evidence="3" type="ORF">A0U89_06500</name>
</gene>
<dbReference type="KEGG" id="kba:A0U89_06500"/>
<dbReference type="SUPFAM" id="SSF48208">
    <property type="entry name" value="Six-hairpin glycosidases"/>
    <property type="match status" value="1"/>
</dbReference>
<dbReference type="STRING" id="153496.A0U89_06500"/>